<evidence type="ECO:0000313" key="2">
    <source>
        <dbReference type="EMBL" id="KAK3892799.1"/>
    </source>
</evidence>
<accession>A0AAE1GGU3</accession>
<evidence type="ECO:0000313" key="1">
    <source>
        <dbReference type="EMBL" id="KAK3892768.1"/>
    </source>
</evidence>
<dbReference type="Proteomes" id="UP001286313">
    <property type="component" value="Unassembled WGS sequence"/>
</dbReference>
<name>A0AAE1GGU3_PETCI</name>
<protein>
    <submittedName>
        <fullName evidence="2">Uncharacterized protein</fullName>
    </submittedName>
</protein>
<dbReference type="EMBL" id="JAWQEG010000247">
    <property type="protein sequence ID" value="KAK3892768.1"/>
    <property type="molecule type" value="Genomic_DNA"/>
</dbReference>
<keyword evidence="3" id="KW-1185">Reference proteome</keyword>
<dbReference type="EMBL" id="JAWQEG010000247">
    <property type="protein sequence ID" value="KAK3892799.1"/>
    <property type="molecule type" value="Genomic_DNA"/>
</dbReference>
<gene>
    <name evidence="1" type="ORF">Pcinc_003356</name>
    <name evidence="2" type="ORF">Pcinc_003387</name>
</gene>
<organism evidence="2 3">
    <name type="scientific">Petrolisthes cinctipes</name>
    <name type="common">Flat porcelain crab</name>
    <dbReference type="NCBI Taxonomy" id="88211"/>
    <lineage>
        <taxon>Eukaryota</taxon>
        <taxon>Metazoa</taxon>
        <taxon>Ecdysozoa</taxon>
        <taxon>Arthropoda</taxon>
        <taxon>Crustacea</taxon>
        <taxon>Multicrustacea</taxon>
        <taxon>Malacostraca</taxon>
        <taxon>Eumalacostraca</taxon>
        <taxon>Eucarida</taxon>
        <taxon>Decapoda</taxon>
        <taxon>Pleocyemata</taxon>
        <taxon>Anomura</taxon>
        <taxon>Galatheoidea</taxon>
        <taxon>Porcellanidae</taxon>
        <taxon>Petrolisthes</taxon>
    </lineage>
</organism>
<dbReference type="AlphaFoldDB" id="A0AAE1GGU3"/>
<proteinExistence type="predicted"/>
<reference evidence="2" key="1">
    <citation type="submission" date="2023-10" db="EMBL/GenBank/DDBJ databases">
        <title>Genome assemblies of two species of porcelain crab, Petrolisthes cinctipes and Petrolisthes manimaculis (Anomura: Porcellanidae).</title>
        <authorList>
            <person name="Angst P."/>
        </authorList>
    </citation>
    <scope>NUCLEOTIDE SEQUENCE</scope>
    <source>
        <strain evidence="2">PB745_01</strain>
        <tissue evidence="2">Gill</tissue>
    </source>
</reference>
<comment type="caution">
    <text evidence="2">The sequence shown here is derived from an EMBL/GenBank/DDBJ whole genome shotgun (WGS) entry which is preliminary data.</text>
</comment>
<evidence type="ECO:0000313" key="3">
    <source>
        <dbReference type="Proteomes" id="UP001286313"/>
    </source>
</evidence>
<sequence>MGGERVAGLITFFRFSHRPTLVVAAEEFQPHVMVKVSSEADWRSRQVPSEAGGTNFTMFGPMANFLEILANSLNFSSYEATMALQSSHIFIFDIMKLPSS</sequence>